<evidence type="ECO:0008006" key="3">
    <source>
        <dbReference type="Google" id="ProtNLM"/>
    </source>
</evidence>
<accession>A0A5N6P553</accession>
<dbReference type="Proteomes" id="UP000326396">
    <property type="component" value="Linkage Group LG14"/>
</dbReference>
<sequence length="256" mass="30533">MRPDHYIHLNVILAWSQILNYEEKYKSKDSISRLFCTHLLLNRDTYEKSVEEMNIELNRNMEVVLGEVNHPIISGFELVFVPIINQQHFYIMCFNLKTPKVEIINNSGVMPRMSVTKKYSGWPDKMKKTFADYLIQKQHPNGRHISTAKIHLRHMETYKGCLLDWECGLRREDEVNNLQKLQLNDLRKKYTTKIILHDLNERFDWVTKDLMRHMRLPVEVRREANRNAHGNIASRLLENANQKSDCLMFKHHIMNF</sequence>
<evidence type="ECO:0000313" key="1">
    <source>
        <dbReference type="EMBL" id="KAD5960729.1"/>
    </source>
</evidence>
<dbReference type="Gene3D" id="3.40.395.10">
    <property type="entry name" value="Adenoviral Proteinase, Chain A"/>
    <property type="match status" value="1"/>
</dbReference>
<dbReference type="EMBL" id="SZYD01000006">
    <property type="protein sequence ID" value="KAD5960729.1"/>
    <property type="molecule type" value="Genomic_DNA"/>
</dbReference>
<comment type="caution">
    <text evidence="1">The sequence shown here is derived from an EMBL/GenBank/DDBJ whole genome shotgun (WGS) entry which is preliminary data.</text>
</comment>
<reference evidence="1 2" key="1">
    <citation type="submission" date="2019-05" db="EMBL/GenBank/DDBJ databases">
        <title>Mikania micrantha, genome provides insights into the molecular mechanism of rapid growth.</title>
        <authorList>
            <person name="Liu B."/>
        </authorList>
    </citation>
    <scope>NUCLEOTIDE SEQUENCE [LARGE SCALE GENOMIC DNA]</scope>
    <source>
        <strain evidence="1">NLD-2019</strain>
        <tissue evidence="1">Leaf</tissue>
    </source>
</reference>
<organism evidence="1 2">
    <name type="scientific">Mikania micrantha</name>
    <name type="common">bitter vine</name>
    <dbReference type="NCBI Taxonomy" id="192012"/>
    <lineage>
        <taxon>Eukaryota</taxon>
        <taxon>Viridiplantae</taxon>
        <taxon>Streptophyta</taxon>
        <taxon>Embryophyta</taxon>
        <taxon>Tracheophyta</taxon>
        <taxon>Spermatophyta</taxon>
        <taxon>Magnoliopsida</taxon>
        <taxon>eudicotyledons</taxon>
        <taxon>Gunneridae</taxon>
        <taxon>Pentapetalae</taxon>
        <taxon>asterids</taxon>
        <taxon>campanulids</taxon>
        <taxon>Asterales</taxon>
        <taxon>Asteraceae</taxon>
        <taxon>Asteroideae</taxon>
        <taxon>Heliantheae alliance</taxon>
        <taxon>Eupatorieae</taxon>
        <taxon>Mikania</taxon>
    </lineage>
</organism>
<dbReference type="AlphaFoldDB" id="A0A5N6P553"/>
<protein>
    <recommendedName>
        <fullName evidence="3">Ubiquitin-like protease family profile domain-containing protein</fullName>
    </recommendedName>
</protein>
<name>A0A5N6P553_9ASTR</name>
<dbReference type="OrthoDB" id="1588348at2759"/>
<keyword evidence="2" id="KW-1185">Reference proteome</keyword>
<gene>
    <name evidence="1" type="ORF">E3N88_12201</name>
</gene>
<proteinExistence type="predicted"/>
<evidence type="ECO:0000313" key="2">
    <source>
        <dbReference type="Proteomes" id="UP000326396"/>
    </source>
</evidence>